<gene>
    <name evidence="1" type="ORF">nattely_71</name>
</gene>
<sequence>MEQNNKEVIEELQKIINKLYSEEIYAIAFLQGAISGSLQSIKILENLTDEQLEITRNNIFTDEYFENKWKELSDKYQLELRPFSKIAEIIGE</sequence>
<keyword evidence="2" id="KW-1185">Reference proteome</keyword>
<name>A0A6G9LL42_9CAUD</name>
<accession>A0A6G9LL42</accession>
<evidence type="ECO:0000313" key="2">
    <source>
        <dbReference type="Proteomes" id="UP000501773"/>
    </source>
</evidence>
<dbReference type="Proteomes" id="UP000501773">
    <property type="component" value="Segment"/>
</dbReference>
<organism evidence="1 2">
    <name type="scientific">Enterococcus phage nattely</name>
    <dbReference type="NCBI Taxonomy" id="2719593"/>
    <lineage>
        <taxon>Viruses</taxon>
        <taxon>Duplodnaviria</taxon>
        <taxon>Heunggongvirae</taxon>
        <taxon>Uroviricota</taxon>
        <taxon>Caudoviricetes</taxon>
        <taxon>Andrewesvirinae</taxon>
        <taxon>Vipetofemvirus</taxon>
        <taxon>Vipetofemvirus nattely</taxon>
    </lineage>
</organism>
<reference evidence="2" key="1">
    <citation type="submission" date="2020-02" db="EMBL/GenBank/DDBJ databases">
        <authorList>
            <person name="Olsen N.S."/>
            <person name="Forero-Junco L."/>
            <person name="Kot W."/>
            <person name="Hansen L.H."/>
        </authorList>
    </citation>
    <scope>NUCLEOTIDE SEQUENCE [LARGE SCALE GENOMIC DNA]</scope>
</reference>
<proteinExistence type="predicted"/>
<dbReference type="EMBL" id="MT119360">
    <property type="protein sequence ID" value="QIQ66238.1"/>
    <property type="molecule type" value="Genomic_DNA"/>
</dbReference>
<evidence type="ECO:0000313" key="1">
    <source>
        <dbReference type="EMBL" id="QIQ66238.1"/>
    </source>
</evidence>
<protein>
    <submittedName>
        <fullName evidence="1">Uncharacterized protein</fullName>
    </submittedName>
</protein>